<evidence type="ECO:0000259" key="2">
    <source>
        <dbReference type="PROSITE" id="PS51140"/>
    </source>
</evidence>
<dbReference type="InterPro" id="IPR040195">
    <property type="entry name" value="CUE_CUED1"/>
</dbReference>
<gene>
    <name evidence="3" type="ORF">KUF71_019155</name>
</gene>
<accession>A0AAE1L7R4</accession>
<sequence length="387" mass="43714">MTSTQQLDFQQAMRDFKTMFPGMEDAVIEAVLRSNQGAVDATIDQLLAMNTDYENEQLRHQLDEADGPSKTPDLIQSVAAASSLAGPSGGACGGAVPDNISRLPVHDGKPPLREIKGWDPPMLGQLPDDFLRLTPLHCRKQLQHRGRQLQARWHERRARRRYLRREKHRRRAERAARTYAAFAQSCARTARTTASLFVEGSRAFSQYMAPDLVPQAPEDTMMLSHQMLQARYAENQRVRGVLGDSAADPDLDQFLEDERIALFLQNEEFMAELRWNKDFLTALEKEQCAESPTGELPYKSAGGLHDDDLFREHLRNMGKVSRKKFAQLARMFTGRKKRTAKQILGHSAGPSKDSLLLNSEPLLSAEDEDNESEQSHSQDKHREGSHL</sequence>
<comment type="caution">
    <text evidence="3">The sequence shown here is derived from an EMBL/GenBank/DDBJ whole genome shotgun (WGS) entry which is preliminary data.</text>
</comment>
<dbReference type="GO" id="GO:0043130">
    <property type="term" value="F:ubiquitin binding"/>
    <property type="evidence" value="ECO:0007669"/>
    <property type="project" value="InterPro"/>
</dbReference>
<feature type="domain" description="CUE" evidence="2">
    <location>
        <begin position="8"/>
        <end position="51"/>
    </location>
</feature>
<dbReference type="PANTHER" id="PTHR13467">
    <property type="entry name" value="CUE DOMAIN CONTAINING PROTEIN 1"/>
    <property type="match status" value="1"/>
</dbReference>
<dbReference type="InterPro" id="IPR009060">
    <property type="entry name" value="UBA-like_sf"/>
</dbReference>
<dbReference type="AlphaFoldDB" id="A0AAE1L7R4"/>
<feature type="compositionally biased region" description="Basic and acidic residues" evidence="1">
    <location>
        <begin position="373"/>
        <end position="387"/>
    </location>
</feature>
<dbReference type="Pfam" id="PF02845">
    <property type="entry name" value="CUE"/>
    <property type="match status" value="1"/>
</dbReference>
<reference evidence="3" key="1">
    <citation type="submission" date="2021-07" db="EMBL/GenBank/DDBJ databases">
        <authorList>
            <person name="Catto M.A."/>
            <person name="Jacobson A."/>
            <person name="Kennedy G."/>
            <person name="Labadie P."/>
            <person name="Hunt B.G."/>
            <person name="Srinivasan R."/>
        </authorList>
    </citation>
    <scope>NUCLEOTIDE SEQUENCE</scope>
    <source>
        <strain evidence="3">PL_HMW_Pooled</strain>
        <tissue evidence="3">Head</tissue>
    </source>
</reference>
<evidence type="ECO:0000313" key="4">
    <source>
        <dbReference type="Proteomes" id="UP001219518"/>
    </source>
</evidence>
<dbReference type="CDD" id="cd14366">
    <property type="entry name" value="CUE_CUED1"/>
    <property type="match status" value="1"/>
</dbReference>
<dbReference type="EMBL" id="JAHWGI010000083">
    <property type="protein sequence ID" value="KAK3908899.1"/>
    <property type="molecule type" value="Genomic_DNA"/>
</dbReference>
<dbReference type="InterPro" id="IPR003892">
    <property type="entry name" value="CUE"/>
</dbReference>
<organism evidence="3 4">
    <name type="scientific">Frankliniella fusca</name>
    <dbReference type="NCBI Taxonomy" id="407009"/>
    <lineage>
        <taxon>Eukaryota</taxon>
        <taxon>Metazoa</taxon>
        <taxon>Ecdysozoa</taxon>
        <taxon>Arthropoda</taxon>
        <taxon>Hexapoda</taxon>
        <taxon>Insecta</taxon>
        <taxon>Pterygota</taxon>
        <taxon>Neoptera</taxon>
        <taxon>Paraneoptera</taxon>
        <taxon>Thysanoptera</taxon>
        <taxon>Terebrantia</taxon>
        <taxon>Thripoidea</taxon>
        <taxon>Thripidae</taxon>
        <taxon>Frankliniella</taxon>
    </lineage>
</organism>
<keyword evidence="4" id="KW-1185">Reference proteome</keyword>
<proteinExistence type="predicted"/>
<dbReference type="SUPFAM" id="SSF46934">
    <property type="entry name" value="UBA-like"/>
    <property type="match status" value="1"/>
</dbReference>
<evidence type="ECO:0000256" key="1">
    <source>
        <dbReference type="SAM" id="MobiDB-lite"/>
    </source>
</evidence>
<reference evidence="3" key="2">
    <citation type="journal article" date="2023" name="BMC Genomics">
        <title>Pest status, molecular evolution, and epigenetic factors derived from the genome assembly of Frankliniella fusca, a thysanopteran phytovirus vector.</title>
        <authorList>
            <person name="Catto M.A."/>
            <person name="Labadie P.E."/>
            <person name="Jacobson A.L."/>
            <person name="Kennedy G.G."/>
            <person name="Srinivasan R."/>
            <person name="Hunt B.G."/>
        </authorList>
    </citation>
    <scope>NUCLEOTIDE SEQUENCE</scope>
    <source>
        <strain evidence="3">PL_HMW_Pooled</strain>
    </source>
</reference>
<dbReference type="PROSITE" id="PS51140">
    <property type="entry name" value="CUE"/>
    <property type="match status" value="1"/>
</dbReference>
<dbReference type="Gene3D" id="1.10.8.10">
    <property type="entry name" value="DNA helicase RuvA subunit, C-terminal domain"/>
    <property type="match status" value="1"/>
</dbReference>
<name>A0AAE1L7R4_9NEOP</name>
<protein>
    <submittedName>
        <fullName evidence="3">CUE domain-containing protein 1</fullName>
    </submittedName>
</protein>
<dbReference type="SMART" id="SM00546">
    <property type="entry name" value="CUE"/>
    <property type="match status" value="1"/>
</dbReference>
<dbReference type="InterPro" id="IPR040192">
    <property type="entry name" value="CUEDC1"/>
</dbReference>
<dbReference type="Proteomes" id="UP001219518">
    <property type="component" value="Unassembled WGS sequence"/>
</dbReference>
<feature type="region of interest" description="Disordered" evidence="1">
    <location>
        <begin position="339"/>
        <end position="387"/>
    </location>
</feature>
<evidence type="ECO:0000313" key="3">
    <source>
        <dbReference type="EMBL" id="KAK3908899.1"/>
    </source>
</evidence>
<dbReference type="PANTHER" id="PTHR13467:SF3">
    <property type="entry name" value="CUE DOMAIN-CONTAINING PROTEIN 1"/>
    <property type="match status" value="1"/>
</dbReference>